<dbReference type="Gene3D" id="3.30.160.390">
    <property type="entry name" value="Integrase, DNA-binding domain"/>
    <property type="match status" value="1"/>
</dbReference>
<evidence type="ECO:0000256" key="4">
    <source>
        <dbReference type="ARBA" id="ARBA00023172"/>
    </source>
</evidence>
<dbReference type="EMBL" id="CP013970">
    <property type="protein sequence ID" value="AXF75029.1"/>
    <property type="molecule type" value="Genomic_DNA"/>
</dbReference>
<keyword evidence="3 5" id="KW-0238">DNA-binding</keyword>
<feature type="domain" description="Core-binding (CB)" evidence="7">
    <location>
        <begin position="105"/>
        <end position="187"/>
    </location>
</feature>
<name>A0A345CNL2_9GAMM</name>
<dbReference type="PANTHER" id="PTHR30629">
    <property type="entry name" value="PROPHAGE INTEGRASE"/>
    <property type="match status" value="1"/>
</dbReference>
<proteinExistence type="inferred from homology"/>
<dbReference type="AlphaFoldDB" id="A0A345CNL2"/>
<dbReference type="InterPro" id="IPR025166">
    <property type="entry name" value="Integrase_DNA_bind_dom"/>
</dbReference>
<dbReference type="Gene3D" id="1.10.150.130">
    <property type="match status" value="1"/>
</dbReference>
<dbReference type="InterPro" id="IPR050808">
    <property type="entry name" value="Phage_Integrase"/>
</dbReference>
<dbReference type="InterPro" id="IPR011010">
    <property type="entry name" value="DNA_brk_join_enz"/>
</dbReference>
<dbReference type="RefSeq" id="WP_233481360.1">
    <property type="nucleotide sequence ID" value="NZ_CP013970.1"/>
</dbReference>
<comment type="similarity">
    <text evidence="1">Belongs to the 'phage' integrase family.</text>
</comment>
<dbReference type="Gene3D" id="1.10.443.10">
    <property type="entry name" value="Intergrase catalytic core"/>
    <property type="match status" value="1"/>
</dbReference>
<dbReference type="InterPro" id="IPR053876">
    <property type="entry name" value="Phage_int_M"/>
</dbReference>
<evidence type="ECO:0000256" key="2">
    <source>
        <dbReference type="ARBA" id="ARBA00022908"/>
    </source>
</evidence>
<dbReference type="Proteomes" id="UP000264980">
    <property type="component" value="Chromosome"/>
</dbReference>
<dbReference type="PANTHER" id="PTHR30629:SF6">
    <property type="entry name" value="PROPHAGE INTEGRASE INTA-RELATED"/>
    <property type="match status" value="1"/>
</dbReference>
<sequence length="424" mass="48123">MARQTKPLNNTEVKNSKATERATILYDGDGLELLVKPGGSKLWRFRYYKPFTRKRAMISFGAYPAVSLSEARQLREDARLLLSKDIDPQEHKKTEQLRQKSATESTFEKVAGDWFKTKESAGLATHTLNDIWRSMSKYVFPHIGSMPIANITVQQFIGALEPTHAAGRLETVKRLSQRINEVMDYALNSGLVSVNPAARIGRTFHKPKVKHRPALPPEQLPLLMKTLAFASIGRQTRCLIEWQLLTMIRPAEASTTRWDEIDFAAKEWRIPAGRMKMKREHIVPLSEQALAILEVMKPISKHRDYVFPSYRNPLEPMNSQTANMALKRMGFKDLLVAHGMRAIASTVLNEKGFPPDVIEAALAHIDTNEVRRAYNRAQYLEQRREMMSWWGQYVEAASFGNSSISVIGKLTSTDLPPVLDTTFS</sequence>
<dbReference type="PROSITE" id="PS51900">
    <property type="entry name" value="CB"/>
    <property type="match status" value="1"/>
</dbReference>
<dbReference type="InterPro" id="IPR002104">
    <property type="entry name" value="Integrase_catalytic"/>
</dbReference>
<evidence type="ECO:0000256" key="1">
    <source>
        <dbReference type="ARBA" id="ARBA00008857"/>
    </source>
</evidence>
<evidence type="ECO:0000259" key="7">
    <source>
        <dbReference type="PROSITE" id="PS51900"/>
    </source>
</evidence>
<feature type="domain" description="Tyr recombinase" evidence="6">
    <location>
        <begin position="210"/>
        <end position="387"/>
    </location>
</feature>
<dbReference type="GO" id="GO:0003677">
    <property type="term" value="F:DNA binding"/>
    <property type="evidence" value="ECO:0007669"/>
    <property type="project" value="UniProtKB-UniRule"/>
</dbReference>
<dbReference type="InterPro" id="IPR010998">
    <property type="entry name" value="Integrase_recombinase_N"/>
</dbReference>
<dbReference type="GO" id="GO:0015074">
    <property type="term" value="P:DNA integration"/>
    <property type="evidence" value="ECO:0007669"/>
    <property type="project" value="UniProtKB-KW"/>
</dbReference>
<dbReference type="NCBIfam" id="NF007246">
    <property type="entry name" value="PRK09692.1"/>
    <property type="match status" value="1"/>
</dbReference>
<dbReference type="Pfam" id="PF13356">
    <property type="entry name" value="Arm-DNA-bind_3"/>
    <property type="match status" value="1"/>
</dbReference>
<dbReference type="PROSITE" id="PS51898">
    <property type="entry name" value="TYR_RECOMBINASE"/>
    <property type="match status" value="1"/>
</dbReference>
<dbReference type="InterPro" id="IPR044068">
    <property type="entry name" value="CB"/>
</dbReference>
<evidence type="ECO:0000313" key="8">
    <source>
        <dbReference type="EMBL" id="AXF75029.1"/>
    </source>
</evidence>
<evidence type="ECO:0000313" key="9">
    <source>
        <dbReference type="Proteomes" id="UP000264980"/>
    </source>
</evidence>
<protein>
    <submittedName>
        <fullName evidence="8">DUF4102 domain-containing protein</fullName>
    </submittedName>
</protein>
<keyword evidence="2" id="KW-0229">DNA integration</keyword>
<evidence type="ECO:0000259" key="6">
    <source>
        <dbReference type="PROSITE" id="PS51898"/>
    </source>
</evidence>
<dbReference type="SUPFAM" id="SSF56349">
    <property type="entry name" value="DNA breaking-rejoining enzymes"/>
    <property type="match status" value="1"/>
</dbReference>
<reference evidence="8 9" key="1">
    <citation type="submission" date="2016-01" db="EMBL/GenBank/DDBJ databases">
        <authorList>
            <person name="Oliw E.H."/>
        </authorList>
    </citation>
    <scope>NUCLEOTIDE SEQUENCE [LARGE SCALE GENOMIC DNA]</scope>
    <source>
        <strain evidence="8 9">MDcuke</strain>
    </source>
</reference>
<dbReference type="InterPro" id="IPR013762">
    <property type="entry name" value="Integrase-like_cat_sf"/>
</dbReference>
<gene>
    <name evidence="8" type="ORF">AV903_01120</name>
</gene>
<dbReference type="GO" id="GO:0006310">
    <property type="term" value="P:DNA recombination"/>
    <property type="evidence" value="ECO:0007669"/>
    <property type="project" value="UniProtKB-KW"/>
</dbReference>
<evidence type="ECO:0000256" key="3">
    <source>
        <dbReference type="ARBA" id="ARBA00023125"/>
    </source>
</evidence>
<organism evidence="8 9">
    <name type="scientific">Erwinia tracheiphila</name>
    <dbReference type="NCBI Taxonomy" id="65700"/>
    <lineage>
        <taxon>Bacteria</taxon>
        <taxon>Pseudomonadati</taxon>
        <taxon>Pseudomonadota</taxon>
        <taxon>Gammaproteobacteria</taxon>
        <taxon>Enterobacterales</taxon>
        <taxon>Erwiniaceae</taxon>
        <taxon>Erwinia</taxon>
    </lineage>
</organism>
<evidence type="ECO:0000256" key="5">
    <source>
        <dbReference type="PROSITE-ProRule" id="PRU01248"/>
    </source>
</evidence>
<accession>A0A345CNL2</accession>
<dbReference type="InterPro" id="IPR038488">
    <property type="entry name" value="Integrase_DNA-bd_sf"/>
</dbReference>
<dbReference type="Pfam" id="PF00589">
    <property type="entry name" value="Phage_integrase"/>
    <property type="match status" value="1"/>
</dbReference>
<keyword evidence="4" id="KW-0233">DNA recombination</keyword>
<dbReference type="CDD" id="cd00801">
    <property type="entry name" value="INT_P4_C"/>
    <property type="match status" value="1"/>
</dbReference>
<dbReference type="Pfam" id="PF22022">
    <property type="entry name" value="Phage_int_M"/>
    <property type="match status" value="1"/>
</dbReference>